<sequence>MVGLVGCSQDEPIFVKAVSGLSIEARIVEVHAATKELRGNYEALKLRYREIGSDRTYARRILEGADGDIAIRLNFIISMTNDLLKAPSPYNLIRVQWEIGETAKLMFDQNRRINRLKE</sequence>
<protein>
    <submittedName>
        <fullName evidence="1">Uncharacterized protein</fullName>
    </submittedName>
</protein>
<accession>A0A0F9VGT1</accession>
<dbReference type="EMBL" id="LAZR01000537">
    <property type="protein sequence ID" value="KKN65008.1"/>
    <property type="molecule type" value="Genomic_DNA"/>
</dbReference>
<dbReference type="AlphaFoldDB" id="A0A0F9VGT1"/>
<name>A0A0F9VGT1_9ZZZZ</name>
<proteinExistence type="predicted"/>
<evidence type="ECO:0000313" key="1">
    <source>
        <dbReference type="EMBL" id="KKN65008.1"/>
    </source>
</evidence>
<comment type="caution">
    <text evidence="1">The sequence shown here is derived from an EMBL/GenBank/DDBJ whole genome shotgun (WGS) entry which is preliminary data.</text>
</comment>
<gene>
    <name evidence="1" type="ORF">LCGC14_0485650</name>
</gene>
<organism evidence="1">
    <name type="scientific">marine sediment metagenome</name>
    <dbReference type="NCBI Taxonomy" id="412755"/>
    <lineage>
        <taxon>unclassified sequences</taxon>
        <taxon>metagenomes</taxon>
        <taxon>ecological metagenomes</taxon>
    </lineage>
</organism>
<reference evidence="1" key="1">
    <citation type="journal article" date="2015" name="Nature">
        <title>Complex archaea that bridge the gap between prokaryotes and eukaryotes.</title>
        <authorList>
            <person name="Spang A."/>
            <person name="Saw J.H."/>
            <person name="Jorgensen S.L."/>
            <person name="Zaremba-Niedzwiedzka K."/>
            <person name="Martijn J."/>
            <person name="Lind A.E."/>
            <person name="van Eijk R."/>
            <person name="Schleper C."/>
            <person name="Guy L."/>
            <person name="Ettema T.J."/>
        </authorList>
    </citation>
    <scope>NUCLEOTIDE SEQUENCE</scope>
</reference>